<sequence length="823" mass="83154">MLGLVLTTLRHRKAGFAGAFLALLCAAALVCACGVLLDTGLRGSVAPERYAGAPVLVSGDQYVRQTTVKRKKGKVKTKRKAKAIAERAWLPASVADRVRGVPGVRTVVTEVTFPAEIPGAGREGRESWGHGWESAAFTPFTLASGRAPAAGDEIVIDARTARAAHLRTGSRTSVASSEPGAYRVVGVTRQAPRHQAAIFFSTARAARLAGRPGMVSAIGVSPASAADAVRAALRGTGATVHTGDGRGRAEFLGAESARIKLISMGGALGGTALLVAVLVVAGTFALSIQQRGRELALLRAVAATPRQIRAMIGREALLVGAAGGALGALAGLPLAFWLRDRFRGLGALPPNLDLVVGPFPVAAAAAATVAAAWAAARVSARRTSRIRPVEALGDAALRPARLPTVRVLAGLGCLGGAAALTAVLASLHTEAASSPVTMLTAIVWTVAVALLGPAVARAAAALLAVPLRAAPVGGHLAAANLRTGARRLASVITPLTLMTGLTATILFGQTTMGHAATEQAADGTLAAHVLGPKVPAGTAERVRSAPGVTAATEVLRSTVRVGLENYGVQGVTPEGLSRTMDLGVRSGSLAGLDSGTAAVSETAAGRLDVRPGDRLRLTLGDGTPFAPRVVAVYARGLGFGDLTVSHGVLAAHVDDPRGLLLVAGTAPRSVLTGASGPGAAPLAPSAVAEAKAAANADVNYVAMGLIIAFTAIAVVNTLAMATSDRAREFALLRLVGTTRRQLFRMLGLETLAVVLVAAVLGTAIAAATLCAFASGMTGGLPHVPPAAYLAVVASAAALALLATFLPARLALRPPPATTINTRE</sequence>
<dbReference type="Pfam" id="PF02687">
    <property type="entry name" value="FtsX"/>
    <property type="match status" value="2"/>
</dbReference>
<reference evidence="10" key="1">
    <citation type="journal article" date="2019" name="Int. J. Syst. Evol. Microbiol.">
        <title>The Global Catalogue of Microorganisms (GCM) 10K type strain sequencing project: providing services to taxonomists for standard genome sequencing and annotation.</title>
        <authorList>
            <consortium name="The Broad Institute Genomics Platform"/>
            <consortium name="The Broad Institute Genome Sequencing Center for Infectious Disease"/>
            <person name="Wu L."/>
            <person name="Ma J."/>
        </authorList>
    </citation>
    <scope>NUCLEOTIDE SEQUENCE [LARGE SCALE GENOMIC DNA]</scope>
    <source>
        <strain evidence="10">JCM 3369</strain>
    </source>
</reference>
<feature type="domain" description="ABC3 transporter permease C-terminal" evidence="8">
    <location>
        <begin position="701"/>
        <end position="815"/>
    </location>
</feature>
<evidence type="ECO:0000313" key="9">
    <source>
        <dbReference type="EMBL" id="MFC6885560.1"/>
    </source>
</evidence>
<keyword evidence="10" id="KW-1185">Reference proteome</keyword>
<evidence type="ECO:0000256" key="7">
    <source>
        <dbReference type="SAM" id="Phobius"/>
    </source>
</evidence>
<evidence type="ECO:0000256" key="4">
    <source>
        <dbReference type="ARBA" id="ARBA00022989"/>
    </source>
</evidence>
<evidence type="ECO:0000256" key="1">
    <source>
        <dbReference type="ARBA" id="ARBA00004651"/>
    </source>
</evidence>
<protein>
    <submittedName>
        <fullName evidence="9">FtsX-like permease family protein</fullName>
    </submittedName>
</protein>
<dbReference type="RefSeq" id="WP_160822151.1">
    <property type="nucleotide sequence ID" value="NZ_JBHSXS010000039.1"/>
</dbReference>
<organism evidence="9 10">
    <name type="scientific">Actinomadura yumaensis</name>
    <dbReference type="NCBI Taxonomy" id="111807"/>
    <lineage>
        <taxon>Bacteria</taxon>
        <taxon>Bacillati</taxon>
        <taxon>Actinomycetota</taxon>
        <taxon>Actinomycetes</taxon>
        <taxon>Streptosporangiales</taxon>
        <taxon>Thermomonosporaceae</taxon>
        <taxon>Actinomadura</taxon>
    </lineage>
</organism>
<keyword evidence="2" id="KW-1003">Cell membrane</keyword>
<evidence type="ECO:0000313" key="10">
    <source>
        <dbReference type="Proteomes" id="UP001596380"/>
    </source>
</evidence>
<dbReference type="PANTHER" id="PTHR30572:SF4">
    <property type="entry name" value="ABC TRANSPORTER PERMEASE YTRF"/>
    <property type="match status" value="1"/>
</dbReference>
<feature type="transmembrane region" description="Helical" evidence="7">
    <location>
        <begin position="488"/>
        <end position="508"/>
    </location>
</feature>
<dbReference type="InterPro" id="IPR050250">
    <property type="entry name" value="Macrolide_Exporter_MacB"/>
</dbReference>
<feature type="transmembrane region" description="Helical" evidence="7">
    <location>
        <begin position="786"/>
        <end position="805"/>
    </location>
</feature>
<dbReference type="InterPro" id="IPR003838">
    <property type="entry name" value="ABC3_permease_C"/>
</dbReference>
<feature type="transmembrane region" description="Helical" evidence="7">
    <location>
        <begin position="441"/>
        <end position="467"/>
    </location>
</feature>
<keyword evidence="3 7" id="KW-0812">Transmembrane</keyword>
<feature type="transmembrane region" description="Helical" evidence="7">
    <location>
        <begin position="358"/>
        <end position="376"/>
    </location>
</feature>
<evidence type="ECO:0000256" key="2">
    <source>
        <dbReference type="ARBA" id="ARBA00022475"/>
    </source>
</evidence>
<feature type="transmembrane region" description="Helical" evidence="7">
    <location>
        <begin position="700"/>
        <end position="721"/>
    </location>
</feature>
<feature type="transmembrane region" description="Helical" evidence="7">
    <location>
        <begin position="407"/>
        <end position="429"/>
    </location>
</feature>
<feature type="transmembrane region" description="Helical" evidence="7">
    <location>
        <begin position="316"/>
        <end position="338"/>
    </location>
</feature>
<dbReference type="PANTHER" id="PTHR30572">
    <property type="entry name" value="MEMBRANE COMPONENT OF TRANSPORTER-RELATED"/>
    <property type="match status" value="1"/>
</dbReference>
<dbReference type="EMBL" id="JBHSXS010000039">
    <property type="protein sequence ID" value="MFC6885560.1"/>
    <property type="molecule type" value="Genomic_DNA"/>
</dbReference>
<gene>
    <name evidence="9" type="ORF">ACFQKB_37780</name>
</gene>
<feature type="transmembrane region" description="Helical" evidence="7">
    <location>
        <begin position="742"/>
        <end position="774"/>
    </location>
</feature>
<feature type="transmembrane region" description="Helical" evidence="7">
    <location>
        <begin position="261"/>
        <end position="286"/>
    </location>
</feature>
<comment type="caution">
    <text evidence="9">The sequence shown here is derived from an EMBL/GenBank/DDBJ whole genome shotgun (WGS) entry which is preliminary data.</text>
</comment>
<evidence type="ECO:0000256" key="5">
    <source>
        <dbReference type="ARBA" id="ARBA00023136"/>
    </source>
</evidence>
<evidence type="ECO:0000256" key="6">
    <source>
        <dbReference type="ARBA" id="ARBA00038076"/>
    </source>
</evidence>
<evidence type="ECO:0000256" key="3">
    <source>
        <dbReference type="ARBA" id="ARBA00022692"/>
    </source>
</evidence>
<proteinExistence type="inferred from homology"/>
<comment type="similarity">
    <text evidence="6">Belongs to the ABC-4 integral membrane protein family.</text>
</comment>
<keyword evidence="5 7" id="KW-0472">Membrane</keyword>
<dbReference type="Proteomes" id="UP001596380">
    <property type="component" value="Unassembled WGS sequence"/>
</dbReference>
<accession>A0ABW2CZ15</accession>
<keyword evidence="4 7" id="KW-1133">Transmembrane helix</keyword>
<evidence type="ECO:0000259" key="8">
    <source>
        <dbReference type="Pfam" id="PF02687"/>
    </source>
</evidence>
<feature type="domain" description="ABC3 transporter permease C-terminal" evidence="8">
    <location>
        <begin position="269"/>
        <end position="383"/>
    </location>
</feature>
<name>A0ABW2CZ15_9ACTN</name>
<comment type="subcellular location">
    <subcellularLocation>
        <location evidence="1">Cell membrane</location>
        <topology evidence="1">Multi-pass membrane protein</topology>
    </subcellularLocation>
</comment>